<organism evidence="1 2">
    <name type="scientific">Stenomitos frigidus ULC18</name>
    <dbReference type="NCBI Taxonomy" id="2107698"/>
    <lineage>
        <taxon>Bacteria</taxon>
        <taxon>Bacillati</taxon>
        <taxon>Cyanobacteriota</taxon>
        <taxon>Cyanophyceae</taxon>
        <taxon>Leptolyngbyales</taxon>
        <taxon>Leptolyngbyaceae</taxon>
        <taxon>Stenomitos</taxon>
    </lineage>
</organism>
<dbReference type="Gene3D" id="3.90.190.10">
    <property type="entry name" value="Protein tyrosine phosphatase superfamily"/>
    <property type="match status" value="1"/>
</dbReference>
<dbReference type="Proteomes" id="UP000239576">
    <property type="component" value="Unassembled WGS sequence"/>
</dbReference>
<dbReference type="InterPro" id="IPR029021">
    <property type="entry name" value="Prot-tyrosine_phosphatase-like"/>
</dbReference>
<evidence type="ECO:0008006" key="3">
    <source>
        <dbReference type="Google" id="ProtNLM"/>
    </source>
</evidence>
<name>A0A2T1E0Q1_9CYAN</name>
<proteinExistence type="predicted"/>
<dbReference type="SUPFAM" id="SSF52799">
    <property type="entry name" value="(Phosphotyrosine protein) phosphatases II"/>
    <property type="match status" value="1"/>
</dbReference>
<dbReference type="OrthoDB" id="531258at2"/>
<dbReference type="AlphaFoldDB" id="A0A2T1E0Q1"/>
<protein>
    <recommendedName>
        <fullName evidence="3">Phosphatase</fullName>
    </recommendedName>
</protein>
<reference evidence="1 2" key="2">
    <citation type="submission" date="2018-03" db="EMBL/GenBank/DDBJ databases">
        <title>The ancient ancestry and fast evolution of plastids.</title>
        <authorList>
            <person name="Moore K.R."/>
            <person name="Magnabosco C."/>
            <person name="Momper L."/>
            <person name="Gold D.A."/>
            <person name="Bosak T."/>
            <person name="Fournier G.P."/>
        </authorList>
    </citation>
    <scope>NUCLEOTIDE SEQUENCE [LARGE SCALE GENOMIC DNA]</scope>
    <source>
        <strain evidence="1 2">ULC18</strain>
    </source>
</reference>
<dbReference type="RefSeq" id="WP_106258056.1">
    <property type="nucleotide sequence ID" value="NZ_CAWNSW010000049.1"/>
</dbReference>
<dbReference type="EMBL" id="PVWK01000109">
    <property type="protein sequence ID" value="PSB26310.1"/>
    <property type="molecule type" value="Genomic_DNA"/>
</dbReference>
<accession>A0A2T1E0Q1</accession>
<evidence type="ECO:0000313" key="1">
    <source>
        <dbReference type="EMBL" id="PSB26310.1"/>
    </source>
</evidence>
<comment type="caution">
    <text evidence="1">The sequence shown here is derived from an EMBL/GenBank/DDBJ whole genome shotgun (WGS) entry which is preliminary data.</text>
</comment>
<evidence type="ECO:0000313" key="2">
    <source>
        <dbReference type="Proteomes" id="UP000239576"/>
    </source>
</evidence>
<keyword evidence="2" id="KW-1185">Reference proteome</keyword>
<reference evidence="2" key="1">
    <citation type="submission" date="2018-02" db="EMBL/GenBank/DDBJ databases">
        <authorList>
            <person name="Moore K."/>
            <person name="Momper L."/>
        </authorList>
    </citation>
    <scope>NUCLEOTIDE SEQUENCE [LARGE SCALE GENOMIC DNA]</scope>
    <source>
        <strain evidence="2">ULC18</strain>
    </source>
</reference>
<sequence>MVRQINDELAIAGLVTVKQLQQLPEAGFKSVLNLRSLDTYRLRDEQRYVESLGLCYAHLPIDHEVMSAELVLRVIQQLNELAKPTLVYCSNEMLAAAMVLMYIAMRQGETFPQAFKRAEKIGLFRISVQPVPTSSAR</sequence>
<gene>
    <name evidence="1" type="ORF">C7B82_20070</name>
</gene>